<dbReference type="Gene3D" id="3.40.50.1820">
    <property type="entry name" value="alpha/beta hydrolase"/>
    <property type="match status" value="1"/>
</dbReference>
<dbReference type="SUPFAM" id="SSF53474">
    <property type="entry name" value="alpha/beta-Hydrolases"/>
    <property type="match status" value="1"/>
</dbReference>
<protein>
    <submittedName>
        <fullName evidence="1">Alpha/beta hydrolases superfamily protein</fullName>
    </submittedName>
</protein>
<gene>
    <name evidence="1" type="ORF">Tci_009681</name>
</gene>
<evidence type="ECO:0000313" key="1">
    <source>
        <dbReference type="EMBL" id="GEU37703.1"/>
    </source>
</evidence>
<dbReference type="EMBL" id="BKCJ010000961">
    <property type="protein sequence ID" value="GEU37703.1"/>
    <property type="molecule type" value="Genomic_DNA"/>
</dbReference>
<organism evidence="1">
    <name type="scientific">Tanacetum cinerariifolium</name>
    <name type="common">Dalmatian daisy</name>
    <name type="synonym">Chrysanthemum cinerariifolium</name>
    <dbReference type="NCBI Taxonomy" id="118510"/>
    <lineage>
        <taxon>Eukaryota</taxon>
        <taxon>Viridiplantae</taxon>
        <taxon>Streptophyta</taxon>
        <taxon>Embryophyta</taxon>
        <taxon>Tracheophyta</taxon>
        <taxon>Spermatophyta</taxon>
        <taxon>Magnoliopsida</taxon>
        <taxon>eudicotyledons</taxon>
        <taxon>Gunneridae</taxon>
        <taxon>Pentapetalae</taxon>
        <taxon>asterids</taxon>
        <taxon>campanulids</taxon>
        <taxon>Asterales</taxon>
        <taxon>Asteraceae</taxon>
        <taxon>Asteroideae</taxon>
        <taxon>Anthemideae</taxon>
        <taxon>Anthemidinae</taxon>
        <taxon>Tanacetum</taxon>
    </lineage>
</organism>
<dbReference type="InterPro" id="IPR029058">
    <property type="entry name" value="AB_hydrolase_fold"/>
</dbReference>
<dbReference type="GO" id="GO:0016787">
    <property type="term" value="F:hydrolase activity"/>
    <property type="evidence" value="ECO:0007669"/>
    <property type="project" value="UniProtKB-KW"/>
</dbReference>
<dbReference type="AlphaFoldDB" id="A0A6L2JKZ2"/>
<comment type="caution">
    <text evidence="1">The sequence shown here is derived from an EMBL/GenBank/DDBJ whole genome shotgun (WGS) entry which is preliminary data.</text>
</comment>
<name>A0A6L2JKZ2_TANCI</name>
<dbReference type="PANTHER" id="PTHR45763">
    <property type="entry name" value="HYDROLASE, ALPHA/BETA FOLD FAMILY PROTEIN, EXPRESSED-RELATED"/>
    <property type="match status" value="1"/>
</dbReference>
<accession>A0A6L2JKZ2</accession>
<sequence length="225" mass="25777">MEDLADKLELGSKFYVIAYSMGQQGSWGSLKYIPHRLAGVAFLAPVVNYWWSSFPTNLMEAYKLQPLQDQWGIGVAHYAPWLVYWWNTQKWFPCSSIIAGKPNFSSSDWELLAKHLAEGGPIPIPTRKAYVRQEGLAESIRDMRVGFGKWEFDPMEIENPFPNNEGSVHLWHGEEDGLVPVLLQRYIDKNLPWIHCHELPGIGHFVPSYDGKKETILKSLLLGKY</sequence>
<keyword evidence="1" id="KW-0378">Hydrolase</keyword>
<proteinExistence type="predicted"/>
<reference evidence="1" key="1">
    <citation type="journal article" date="2019" name="Sci. Rep.">
        <title>Draft genome of Tanacetum cinerariifolium, the natural source of mosquito coil.</title>
        <authorList>
            <person name="Yamashiro T."/>
            <person name="Shiraishi A."/>
            <person name="Satake H."/>
            <person name="Nakayama K."/>
        </authorList>
    </citation>
    <scope>NUCLEOTIDE SEQUENCE</scope>
</reference>
<dbReference type="PANTHER" id="PTHR45763:SF61">
    <property type="entry name" value="AB HYDROLASE-1 DOMAIN-CONTAINING PROTEIN"/>
    <property type="match status" value="1"/>
</dbReference>